<protein>
    <submittedName>
        <fullName evidence="5">Outer membrane protein assembly factor BamE</fullName>
    </submittedName>
</protein>
<dbReference type="Proteomes" id="UP000806522">
    <property type="component" value="Unassembled WGS sequence"/>
</dbReference>
<evidence type="ECO:0000259" key="4">
    <source>
        <dbReference type="Pfam" id="PF04355"/>
    </source>
</evidence>
<keyword evidence="2" id="KW-0472">Membrane</keyword>
<evidence type="ECO:0000313" key="5">
    <source>
        <dbReference type="EMBL" id="MBE6271078.1"/>
    </source>
</evidence>
<reference evidence="5" key="1">
    <citation type="submission" date="2019-04" db="EMBL/GenBank/DDBJ databases">
        <title>Evolution of Biomass-Degrading Anaerobic Consortia Revealed by Metagenomics.</title>
        <authorList>
            <person name="Peng X."/>
        </authorList>
    </citation>
    <scope>NUCLEOTIDE SEQUENCE</scope>
    <source>
        <strain evidence="5">SIG140</strain>
    </source>
</reference>
<feature type="signal peptide" evidence="3">
    <location>
        <begin position="1"/>
        <end position="22"/>
    </location>
</feature>
<gene>
    <name evidence="5" type="ORF">E7101_09020</name>
</gene>
<evidence type="ECO:0000256" key="1">
    <source>
        <dbReference type="ARBA" id="ARBA00022729"/>
    </source>
</evidence>
<evidence type="ECO:0000256" key="3">
    <source>
        <dbReference type="SAM" id="SignalP"/>
    </source>
</evidence>
<keyword evidence="1 3" id="KW-0732">Signal</keyword>
<dbReference type="Pfam" id="PF04355">
    <property type="entry name" value="BamE"/>
    <property type="match status" value="1"/>
</dbReference>
<name>A0A9D5P594_XYLRU</name>
<dbReference type="AlphaFoldDB" id="A0A9D5P594"/>
<accession>A0A9D5P594</accession>
<evidence type="ECO:0000256" key="2">
    <source>
        <dbReference type="ARBA" id="ARBA00023136"/>
    </source>
</evidence>
<sequence>MMKRIRKMALVGVLGIVMSSCASMFLTVTDKAARIQPGMTKDEVTEIMGRTPDYRRFANGRDEWEYRTLLNNDDYDVVVLDFRNGHVAQMDSFREVRHHHPHPDSKR</sequence>
<dbReference type="InterPro" id="IPR037873">
    <property type="entry name" value="BamE-like"/>
</dbReference>
<comment type="caution">
    <text evidence="5">The sequence shown here is derived from an EMBL/GenBank/DDBJ whole genome shotgun (WGS) entry which is preliminary data.</text>
</comment>
<organism evidence="5 6">
    <name type="scientific">Xylanibacter ruminicola</name>
    <name type="common">Prevotella ruminicola</name>
    <dbReference type="NCBI Taxonomy" id="839"/>
    <lineage>
        <taxon>Bacteria</taxon>
        <taxon>Pseudomonadati</taxon>
        <taxon>Bacteroidota</taxon>
        <taxon>Bacteroidia</taxon>
        <taxon>Bacteroidales</taxon>
        <taxon>Prevotellaceae</taxon>
        <taxon>Xylanibacter</taxon>
    </lineage>
</organism>
<feature type="domain" description="Outer membrane protein assembly factor BamE" evidence="4">
    <location>
        <begin position="30"/>
        <end position="87"/>
    </location>
</feature>
<evidence type="ECO:0000313" key="6">
    <source>
        <dbReference type="Proteomes" id="UP000806522"/>
    </source>
</evidence>
<dbReference type="Gene3D" id="3.30.1450.10">
    <property type="match status" value="1"/>
</dbReference>
<dbReference type="InterPro" id="IPR007450">
    <property type="entry name" value="BamE_dom"/>
</dbReference>
<dbReference type="EMBL" id="SUYC01000009">
    <property type="protein sequence ID" value="MBE6271078.1"/>
    <property type="molecule type" value="Genomic_DNA"/>
</dbReference>
<dbReference type="GO" id="GO:0019867">
    <property type="term" value="C:outer membrane"/>
    <property type="evidence" value="ECO:0007669"/>
    <property type="project" value="InterPro"/>
</dbReference>
<dbReference type="PROSITE" id="PS51257">
    <property type="entry name" value="PROKAR_LIPOPROTEIN"/>
    <property type="match status" value="1"/>
</dbReference>
<proteinExistence type="predicted"/>
<feature type="chain" id="PRO_5038340549" evidence="3">
    <location>
        <begin position="23"/>
        <end position="107"/>
    </location>
</feature>